<dbReference type="EMBL" id="CP034412">
    <property type="protein sequence ID" value="QCY47362.1"/>
    <property type="molecule type" value="Genomic_DNA"/>
</dbReference>
<dbReference type="KEGG" id="gcr:GcLGCM259_1637"/>
<name>A0A5B7WTX7_9MICC</name>
<evidence type="ECO:0000259" key="2">
    <source>
        <dbReference type="Pfam" id="PF26572"/>
    </source>
</evidence>
<keyword evidence="4" id="KW-1185">Reference proteome</keyword>
<proteinExistence type="predicted"/>
<evidence type="ECO:0000313" key="4">
    <source>
        <dbReference type="Proteomes" id="UP000307000"/>
    </source>
</evidence>
<evidence type="ECO:0000259" key="1">
    <source>
        <dbReference type="Pfam" id="PF26035"/>
    </source>
</evidence>
<dbReference type="InterPro" id="IPR058498">
    <property type="entry name" value="DUF8185"/>
</dbReference>
<feature type="domain" description="DUF8185" evidence="2">
    <location>
        <begin position="114"/>
        <end position="220"/>
    </location>
</feature>
<gene>
    <name evidence="3" type="ORF">GcLGCM259_1637</name>
</gene>
<organism evidence="3 4">
    <name type="scientific">Glutamicibacter creatinolyticus</name>
    <dbReference type="NCBI Taxonomy" id="162496"/>
    <lineage>
        <taxon>Bacteria</taxon>
        <taxon>Bacillati</taxon>
        <taxon>Actinomycetota</taxon>
        <taxon>Actinomycetes</taxon>
        <taxon>Micrococcales</taxon>
        <taxon>Micrococcaceae</taxon>
        <taxon>Glutamicibacter</taxon>
    </lineage>
</organism>
<dbReference type="Pfam" id="PF26572">
    <property type="entry name" value="DUF8185"/>
    <property type="match status" value="1"/>
</dbReference>
<dbReference type="RefSeq" id="WP_138177739.1">
    <property type="nucleotide sequence ID" value="NZ_BAAAGL010000016.1"/>
</dbReference>
<evidence type="ECO:0000313" key="3">
    <source>
        <dbReference type="EMBL" id="QCY47362.1"/>
    </source>
</evidence>
<reference evidence="3 4" key="1">
    <citation type="submission" date="2018-12" db="EMBL/GenBank/DDBJ databases">
        <title>Complete Genome Sequence of Glutamicibacter creatinolyticus strain LGCM259,isolated from an abscess of a 12-year-old mare in Italy.</title>
        <authorList>
            <person name="Santos R.G."/>
            <person name="Silva A.L."/>
            <person name="Seyffert N."/>
            <person name="Castro T.L.P."/>
            <person name="Attili A.R."/>
            <person name="Rifici C."/>
            <person name="Mazzullo G."/>
            <person name="Brenig B."/>
            <person name="Venanzi F."/>
            <person name="Azevedo V."/>
        </authorList>
    </citation>
    <scope>NUCLEOTIDE SEQUENCE [LARGE SCALE GENOMIC DNA]</scope>
    <source>
        <strain evidence="3 4">LGCM 259</strain>
    </source>
</reference>
<feature type="domain" description="DUF8010" evidence="1">
    <location>
        <begin position="1"/>
        <end position="110"/>
    </location>
</feature>
<protein>
    <submittedName>
        <fullName evidence="3">Uncharacterized protein</fullName>
    </submittedName>
</protein>
<sequence>MSSEALILGDISAVKDLASFVSRAKSIEDDAAQFVARGTALAVYVPVLAKGSVDGGDFTVLGMRVHRLAAPRQLNACYSLASIQDRLARMGETSTTFTLPPVEENPAWAGIQVPVAGWEPVGQISDAHLAEAARSGINAVTEALPENPGAPVITQVRQRIWSSPLPETNLPGGLQLPLGAGFAMHSLGFITEAGTSAVYRSGSWLRVSGPRGHVLVRRSNSLL</sequence>
<dbReference type="InterPro" id="IPR058323">
    <property type="entry name" value="DUF8010"/>
</dbReference>
<dbReference type="AlphaFoldDB" id="A0A5B7WTX7"/>
<accession>A0A5B7WTX7</accession>
<dbReference type="Pfam" id="PF26035">
    <property type="entry name" value="DUF8010"/>
    <property type="match status" value="1"/>
</dbReference>
<dbReference type="Proteomes" id="UP000307000">
    <property type="component" value="Chromosome"/>
</dbReference>